<feature type="compositionally biased region" description="Basic and acidic residues" evidence="1">
    <location>
        <begin position="303"/>
        <end position="318"/>
    </location>
</feature>
<feature type="region of interest" description="Disordered" evidence="1">
    <location>
        <begin position="170"/>
        <end position="212"/>
    </location>
</feature>
<dbReference type="PANTHER" id="PTHR28142:SF1">
    <property type="entry name" value="MITOCHONDRIAL INNER MEMBRANE I-AAA PROTEASE SUPERCOMPLEX SUBUNIT MGR3-RELATED"/>
    <property type="match status" value="1"/>
</dbReference>
<feature type="region of interest" description="Disordered" evidence="1">
    <location>
        <begin position="284"/>
        <end position="327"/>
    </location>
</feature>
<dbReference type="Proteomes" id="UP000757232">
    <property type="component" value="Unassembled WGS sequence"/>
</dbReference>
<evidence type="ECO:0000256" key="1">
    <source>
        <dbReference type="SAM" id="MobiDB-lite"/>
    </source>
</evidence>
<keyword evidence="2" id="KW-0812">Transmembrane</keyword>
<evidence type="ECO:0000313" key="4">
    <source>
        <dbReference type="Proteomes" id="UP000757232"/>
    </source>
</evidence>
<dbReference type="SUPFAM" id="SSF48452">
    <property type="entry name" value="TPR-like"/>
    <property type="match status" value="1"/>
</dbReference>
<name>A0A9Q5I1Q4_SANBA</name>
<dbReference type="InterPro" id="IPR011990">
    <property type="entry name" value="TPR-like_helical_dom_sf"/>
</dbReference>
<feature type="compositionally biased region" description="Low complexity" evidence="1">
    <location>
        <begin position="529"/>
        <end position="542"/>
    </location>
</feature>
<dbReference type="InterPro" id="IPR040201">
    <property type="entry name" value="Mrg3-like"/>
</dbReference>
<keyword evidence="2" id="KW-1133">Transmembrane helix</keyword>
<sequence length="554" mass="61663">MECSIGGKLSHLNVTRRNFGRVLDRPRNVWSAFSEKRTFSSARESRHASDSPIRVSYLFGALLVFGIGATSWGLYEFYTTLTMWPKEVRGDLRAGLRAKRRGDIKLARRHLAEQVAWETIQTMAHEVLDPDSYLKYSGVAIILAEVLELEQDVEEAFNVLNTALSAFIDTQNPSPVTSPSTPSDTQTIQPDSSKPISSSAPPSSWTSPSPPRLSIKALLDSGRSDTIRSQLNSKNRMRAVALALKLGELSESLKRPEEEERWLGFAVTEVLRLIRDEYGLSFDSRRGFTQNSPGSVTAPGEENNAKKSAKEERDHEAPVRNILSPDSSDTELGLPTWVSLTKSELAAPMERLGAFYSRQGKYGNAILLYRVASSLLVRSKPQNSNGNPSRPSIAELCQALQIENAHMALLMELRRSRPEDSTIHRDLSRVLSRAVNIYDKAVEQNRPRVKSQDDGAGAELEMTLCDETYPAVFYNAGVYYEELGQLDQAFRSYSLSYKSLRAKGGSQEMMYDALKNARRVQRAINKNAQQTSQDSTQGSTSTPPIDSKDSSNKQ</sequence>
<feature type="region of interest" description="Disordered" evidence="1">
    <location>
        <begin position="524"/>
        <end position="554"/>
    </location>
</feature>
<evidence type="ECO:0000313" key="3">
    <source>
        <dbReference type="EMBL" id="OCB90024.1"/>
    </source>
</evidence>
<reference evidence="3" key="1">
    <citation type="submission" date="2016-06" db="EMBL/GenBank/DDBJ databases">
        <title>Draft Genome sequence of the fungus Inonotus baumii.</title>
        <authorList>
            <person name="Zhu H."/>
            <person name="Lin W."/>
        </authorList>
    </citation>
    <scope>NUCLEOTIDE SEQUENCE</scope>
    <source>
        <strain evidence="3">821</strain>
    </source>
</reference>
<dbReference type="AlphaFoldDB" id="A0A9Q5I1Q4"/>
<dbReference type="PANTHER" id="PTHR28142">
    <property type="entry name" value="MITOCHONDRIAL INNER MEMBRANE I-AAA PROTEASE SUPERCOMPLEX SUBUNIT MGR3-RELATED"/>
    <property type="match status" value="1"/>
</dbReference>
<protein>
    <submittedName>
        <fullName evidence="3">Uncharacterized protein</fullName>
    </submittedName>
</protein>
<comment type="caution">
    <text evidence="3">The sequence shown here is derived from an EMBL/GenBank/DDBJ whole genome shotgun (WGS) entry which is preliminary data.</text>
</comment>
<feature type="compositionally biased region" description="Low complexity" evidence="1">
    <location>
        <begin position="170"/>
        <end position="207"/>
    </location>
</feature>
<gene>
    <name evidence="3" type="ORF">A7U60_g2786</name>
</gene>
<accession>A0A9Q5I1Q4</accession>
<keyword evidence="2" id="KW-0472">Membrane</keyword>
<organism evidence="3 4">
    <name type="scientific">Sanghuangporus baumii</name>
    <name type="common">Phellinus baumii</name>
    <dbReference type="NCBI Taxonomy" id="108892"/>
    <lineage>
        <taxon>Eukaryota</taxon>
        <taxon>Fungi</taxon>
        <taxon>Dikarya</taxon>
        <taxon>Basidiomycota</taxon>
        <taxon>Agaricomycotina</taxon>
        <taxon>Agaricomycetes</taxon>
        <taxon>Hymenochaetales</taxon>
        <taxon>Hymenochaetaceae</taxon>
        <taxon>Sanghuangporus</taxon>
    </lineage>
</organism>
<evidence type="ECO:0000256" key="2">
    <source>
        <dbReference type="SAM" id="Phobius"/>
    </source>
</evidence>
<proteinExistence type="predicted"/>
<feature type="transmembrane region" description="Helical" evidence="2">
    <location>
        <begin position="55"/>
        <end position="75"/>
    </location>
</feature>
<keyword evidence="4" id="KW-1185">Reference proteome</keyword>
<dbReference type="EMBL" id="LNZH02000143">
    <property type="protein sequence ID" value="OCB90024.1"/>
    <property type="molecule type" value="Genomic_DNA"/>
</dbReference>
<dbReference type="OrthoDB" id="10050400at2759"/>
<dbReference type="Gene3D" id="1.25.40.10">
    <property type="entry name" value="Tetratricopeptide repeat domain"/>
    <property type="match status" value="1"/>
</dbReference>